<dbReference type="Proteomes" id="UP000253153">
    <property type="component" value="Unassembled WGS sequence"/>
</dbReference>
<gene>
    <name evidence="2" type="ORF">FIESC28_00439</name>
</gene>
<dbReference type="SUPFAM" id="SSF52833">
    <property type="entry name" value="Thioredoxin-like"/>
    <property type="match status" value="1"/>
</dbReference>
<comment type="caution">
    <text evidence="2">The sequence shown here is derived from an EMBL/GenBank/DDBJ whole genome shotgun (WGS) entry which is preliminary data.</text>
</comment>
<sequence length="996" mass="113271">MVARASRPSMDTHPQGHLGEVYQDAFPDNHFPSDPSDDDFDYDSEEEEERPEFYPTCGLCRFYFEPGDPVCIFGSVGENIPFRWKGEYTVPVVEFRRNGERAFHIKCVDLVDSCISVWDDHRVRFNPYLHRMSMISGSIPYFIQPPRSFTNQRGRWLRNSITHDLQHALRGRLPPEICQTIASYCTQERATQIIRDLWLGHGQRYETSMMIPLDDTYGARSIMIPLDGNHPLWIRYTEMEGLRYVESISRIQQHESDELFFSPDDYAGSPINIYFAEDHRGIRQIIITESDAPPSIHHASGLHWVICCRHQKLPFCLRFKSDGIKLRDFVITNPERPSPKWDLRRWATFPRSIDTFPPPPSICDGYDRNLSYYDAIQAIDWNAPDICGYYFYITDGELRGIVAVKERDSRTSHVDEYQHGHVGNVVGIYFPVGHGERVSELWLRTGEYGDDAIEADTMILRTNKDRSCVLGLDTSSFWLRFDSKESKKFTYKKLASFPPVGQTRMFYSRSGHCKTWLAFDKPTKLEVWLGHGEVTTWTGEIEVSLPFPHDEPTSNNIFHNNYLVASAPLHGVRSITACRSWGKDFLGCTIVGLLLTYIDGSQRCVGLVRPDHLEAPMEVRSGKIWLGSRKWKGERIRPGPLIRTIKCVRVIEPEPSENNLYEYLEVQMSGRLDWYFDHVVSCGLAPRTDVGERPDEMKAVLDRQSHLRASNIRAFEVKSWPVRNGLNLRGHFFCNLPGKLDMEAKKKREPNKLRKNPPDPSEQDDSSWGSWMSVRSLPLSVQPWLTPPPAAVSVGRLPGIGDKAPLDKTGKLRLGRRTLLVFLRCVGCAFAQKTFINLRTMANRYGDALTCIAVSHASEQATKKWVDLLGGAWSVRVIVDEERALYAAWGLGTSSMWYVLNPSTQVQSWKETGWLGEKVAGAIQGKTQKPKPKPVATVNPVEEEEEDEGPLTTMGNKWQEAGAFAIDGTGTVIWGGKAARADDVMELEDGARILLA</sequence>
<evidence type="ECO:0000313" key="2">
    <source>
        <dbReference type="EMBL" id="RBR26738.1"/>
    </source>
</evidence>
<evidence type="ECO:0008006" key="4">
    <source>
        <dbReference type="Google" id="ProtNLM"/>
    </source>
</evidence>
<evidence type="ECO:0000256" key="1">
    <source>
        <dbReference type="SAM" id="MobiDB-lite"/>
    </source>
</evidence>
<dbReference type="PANTHER" id="PTHR42336">
    <property type="entry name" value="THIOREDOXIN DOMAIN-CONTAINING PROTEIN-RELATED"/>
    <property type="match status" value="1"/>
</dbReference>
<name>A0A366SCV1_9HYPO</name>
<dbReference type="Pfam" id="PF13911">
    <property type="entry name" value="AhpC-TSA_2"/>
    <property type="match status" value="1"/>
</dbReference>
<dbReference type="EMBL" id="QKXC01000010">
    <property type="protein sequence ID" value="RBR26738.1"/>
    <property type="molecule type" value="Genomic_DNA"/>
</dbReference>
<keyword evidence="3" id="KW-1185">Reference proteome</keyword>
<dbReference type="InterPro" id="IPR036249">
    <property type="entry name" value="Thioredoxin-like_sf"/>
</dbReference>
<dbReference type="OrthoDB" id="5153231at2759"/>
<organism evidence="2 3">
    <name type="scientific">Fusarium coffeatum</name>
    <dbReference type="NCBI Taxonomy" id="231269"/>
    <lineage>
        <taxon>Eukaryota</taxon>
        <taxon>Fungi</taxon>
        <taxon>Dikarya</taxon>
        <taxon>Ascomycota</taxon>
        <taxon>Pezizomycotina</taxon>
        <taxon>Sordariomycetes</taxon>
        <taxon>Hypocreomycetidae</taxon>
        <taxon>Hypocreales</taxon>
        <taxon>Nectriaceae</taxon>
        <taxon>Fusarium</taxon>
        <taxon>Fusarium incarnatum-equiseti species complex</taxon>
    </lineage>
</organism>
<accession>A0A366SCV1</accession>
<feature type="region of interest" description="Disordered" evidence="1">
    <location>
        <begin position="925"/>
        <end position="952"/>
    </location>
</feature>
<dbReference type="AlphaFoldDB" id="A0A366SCV1"/>
<dbReference type="RefSeq" id="XP_031021329.1">
    <property type="nucleotide sequence ID" value="XM_031154590.1"/>
</dbReference>
<reference evidence="2 3" key="1">
    <citation type="submission" date="2018-06" db="EMBL/GenBank/DDBJ databases">
        <title>Fusarium incarnatum-equiseti species complex species 28.</title>
        <authorList>
            <person name="Gardiner D.M."/>
        </authorList>
    </citation>
    <scope>NUCLEOTIDE SEQUENCE [LARGE SCALE GENOMIC DNA]</scope>
    <source>
        <strain evidence="2 3">FIESC_28</strain>
    </source>
</reference>
<evidence type="ECO:0000313" key="3">
    <source>
        <dbReference type="Proteomes" id="UP000253153"/>
    </source>
</evidence>
<dbReference type="GeneID" id="41989886"/>
<dbReference type="PANTHER" id="PTHR42336:SF1">
    <property type="entry name" value="ALKYL HYDROPEROXIDE REDUCTASE SUBUNIT C_ THIOL SPECIFIC ANTIOXIDANT DOMAIN-CONTAINING PROTEIN"/>
    <property type="match status" value="1"/>
</dbReference>
<feature type="compositionally biased region" description="Acidic residues" evidence="1">
    <location>
        <begin position="35"/>
        <end position="50"/>
    </location>
</feature>
<proteinExistence type="predicted"/>
<feature type="region of interest" description="Disordered" evidence="1">
    <location>
        <begin position="1"/>
        <end position="51"/>
    </location>
</feature>
<dbReference type="Gene3D" id="3.40.30.10">
    <property type="entry name" value="Glutaredoxin"/>
    <property type="match status" value="1"/>
</dbReference>
<feature type="region of interest" description="Disordered" evidence="1">
    <location>
        <begin position="746"/>
        <end position="769"/>
    </location>
</feature>
<dbReference type="InterPro" id="IPR032801">
    <property type="entry name" value="PXL2A/B/C"/>
</dbReference>
<protein>
    <recommendedName>
        <fullName evidence="4">Alkyl hydroperoxide reductase subunit C/ Thiol specific antioxidant domain-containing protein</fullName>
    </recommendedName>
</protein>